<dbReference type="InterPro" id="IPR003594">
    <property type="entry name" value="HATPase_dom"/>
</dbReference>
<dbReference type="Pfam" id="PF07730">
    <property type="entry name" value="HisKA_3"/>
    <property type="match status" value="1"/>
</dbReference>
<dbReference type="Proteomes" id="UP000542813">
    <property type="component" value="Unassembled WGS sequence"/>
</dbReference>
<dbReference type="Pfam" id="PF02518">
    <property type="entry name" value="HATPase_c"/>
    <property type="match status" value="1"/>
</dbReference>
<proteinExistence type="predicted"/>
<dbReference type="CDD" id="cd16917">
    <property type="entry name" value="HATPase_UhpB-NarQ-NarX-like"/>
    <property type="match status" value="1"/>
</dbReference>
<keyword evidence="10" id="KW-0472">Membrane</keyword>
<keyword evidence="4" id="KW-0808">Transferase</keyword>
<dbReference type="GO" id="GO:0000155">
    <property type="term" value="F:phosphorelay sensor kinase activity"/>
    <property type="evidence" value="ECO:0007669"/>
    <property type="project" value="InterPro"/>
</dbReference>
<keyword evidence="10" id="KW-1133">Transmembrane helix</keyword>
<evidence type="ECO:0000256" key="3">
    <source>
        <dbReference type="ARBA" id="ARBA00022553"/>
    </source>
</evidence>
<feature type="coiled-coil region" evidence="9">
    <location>
        <begin position="462"/>
        <end position="489"/>
    </location>
</feature>
<feature type="transmembrane region" description="Helical" evidence="10">
    <location>
        <begin position="69"/>
        <end position="91"/>
    </location>
</feature>
<name>A0A7W9GV53_9ACTN</name>
<organism evidence="12 13">
    <name type="scientific">Jiangella mangrovi</name>
    <dbReference type="NCBI Taxonomy" id="1524084"/>
    <lineage>
        <taxon>Bacteria</taxon>
        <taxon>Bacillati</taxon>
        <taxon>Actinomycetota</taxon>
        <taxon>Actinomycetes</taxon>
        <taxon>Jiangellales</taxon>
        <taxon>Jiangellaceae</taxon>
        <taxon>Jiangella</taxon>
    </lineage>
</organism>
<evidence type="ECO:0000256" key="5">
    <source>
        <dbReference type="ARBA" id="ARBA00022741"/>
    </source>
</evidence>
<feature type="domain" description="Histidine kinase/HSP90-like ATPase" evidence="11">
    <location>
        <begin position="598"/>
        <end position="693"/>
    </location>
</feature>
<dbReference type="EMBL" id="JACHMM010000001">
    <property type="protein sequence ID" value="MBB5790343.1"/>
    <property type="molecule type" value="Genomic_DNA"/>
</dbReference>
<dbReference type="EC" id="2.7.13.3" evidence="2"/>
<protein>
    <recommendedName>
        <fullName evidence="2">histidine kinase</fullName>
        <ecNumber evidence="2">2.7.13.3</ecNumber>
    </recommendedName>
</protein>
<keyword evidence="7" id="KW-0067">ATP-binding</keyword>
<dbReference type="Gene3D" id="3.30.565.10">
    <property type="entry name" value="Histidine kinase-like ATPase, C-terminal domain"/>
    <property type="match status" value="1"/>
</dbReference>
<keyword evidence="3" id="KW-0597">Phosphoprotein</keyword>
<accession>A0A7W9GV53</accession>
<dbReference type="PANTHER" id="PTHR24421:SF10">
    <property type="entry name" value="NITRATE_NITRITE SENSOR PROTEIN NARQ"/>
    <property type="match status" value="1"/>
</dbReference>
<keyword evidence="13" id="KW-1185">Reference proteome</keyword>
<evidence type="ECO:0000256" key="7">
    <source>
        <dbReference type="ARBA" id="ARBA00022840"/>
    </source>
</evidence>
<dbReference type="InterPro" id="IPR036890">
    <property type="entry name" value="HATPase_C_sf"/>
</dbReference>
<feature type="transmembrane region" description="Helical" evidence="10">
    <location>
        <begin position="125"/>
        <end position="145"/>
    </location>
</feature>
<dbReference type="SMART" id="SM00387">
    <property type="entry name" value="HATPase_c"/>
    <property type="match status" value="1"/>
</dbReference>
<dbReference type="InterPro" id="IPR011712">
    <property type="entry name" value="Sig_transdc_His_kin_sub3_dim/P"/>
</dbReference>
<feature type="transmembrane region" description="Helical" evidence="10">
    <location>
        <begin position="12"/>
        <end position="31"/>
    </location>
</feature>
<keyword evidence="9" id="KW-0175">Coiled coil</keyword>
<comment type="catalytic activity">
    <reaction evidence="1">
        <text>ATP + protein L-histidine = ADP + protein N-phospho-L-histidine.</text>
        <dbReference type="EC" id="2.7.13.3"/>
    </reaction>
</comment>
<feature type="transmembrane region" description="Helical" evidence="10">
    <location>
        <begin position="283"/>
        <end position="308"/>
    </location>
</feature>
<feature type="transmembrane region" description="Helical" evidence="10">
    <location>
        <begin position="157"/>
        <end position="175"/>
    </location>
</feature>
<evidence type="ECO:0000256" key="1">
    <source>
        <dbReference type="ARBA" id="ARBA00000085"/>
    </source>
</evidence>
<keyword evidence="6 12" id="KW-0418">Kinase</keyword>
<dbReference type="PANTHER" id="PTHR24421">
    <property type="entry name" value="NITRATE/NITRITE SENSOR PROTEIN NARX-RELATED"/>
    <property type="match status" value="1"/>
</dbReference>
<evidence type="ECO:0000313" key="13">
    <source>
        <dbReference type="Proteomes" id="UP000542813"/>
    </source>
</evidence>
<keyword evidence="8" id="KW-0902">Two-component regulatory system</keyword>
<evidence type="ECO:0000256" key="8">
    <source>
        <dbReference type="ARBA" id="ARBA00023012"/>
    </source>
</evidence>
<feature type="transmembrane region" description="Helical" evidence="10">
    <location>
        <begin position="43"/>
        <end position="62"/>
    </location>
</feature>
<keyword evidence="5" id="KW-0547">Nucleotide-binding</keyword>
<dbReference type="GO" id="GO:0005524">
    <property type="term" value="F:ATP binding"/>
    <property type="evidence" value="ECO:0007669"/>
    <property type="project" value="UniProtKB-KW"/>
</dbReference>
<reference evidence="12 13" key="1">
    <citation type="submission" date="2020-08" db="EMBL/GenBank/DDBJ databases">
        <title>Sequencing the genomes of 1000 actinobacteria strains.</title>
        <authorList>
            <person name="Klenk H.-P."/>
        </authorList>
    </citation>
    <scope>NUCLEOTIDE SEQUENCE [LARGE SCALE GENOMIC DNA]</scope>
    <source>
        <strain evidence="12 13">DSM 102122</strain>
    </source>
</reference>
<evidence type="ECO:0000256" key="2">
    <source>
        <dbReference type="ARBA" id="ARBA00012438"/>
    </source>
</evidence>
<evidence type="ECO:0000256" key="6">
    <source>
        <dbReference type="ARBA" id="ARBA00022777"/>
    </source>
</evidence>
<evidence type="ECO:0000256" key="4">
    <source>
        <dbReference type="ARBA" id="ARBA00022679"/>
    </source>
</evidence>
<feature type="transmembrane region" description="Helical" evidence="10">
    <location>
        <begin position="228"/>
        <end position="245"/>
    </location>
</feature>
<evidence type="ECO:0000256" key="9">
    <source>
        <dbReference type="SAM" id="Coils"/>
    </source>
</evidence>
<dbReference type="AlphaFoldDB" id="A0A7W9GV53"/>
<evidence type="ECO:0000256" key="10">
    <source>
        <dbReference type="SAM" id="Phobius"/>
    </source>
</evidence>
<sequence>MEAPTMQRRTATVAAAVITAVTVVAVASLWVRGRSADVVYGLYVFHNAPAALTLSWVGRLVVLRRADNAIGPVLLVISGLGAAHVAVAAMADVAMVSWGYDAPITEDHPLIPAEMPLTASVPLWIMNWLWLPQVVLLLTVLPVLFPDGRLPGPRWRAVLWLAAIGGAVFLIGLIIDGWPTSTWSVSETPAVVEVLLAAGLLVLLAATAGSLAGLAVHWRRAGTGDRRPFQVVGTTVAVLAVLWIATYPWPWLWIPTVLIALQVLLIAYALAAARFRVHDLEPVLARSTVAAGLSVVMTIGFAAVTITAGLLAARLTDNDVLPLVAVGVVALSVEPVRRAARRLIDRIVFRLAADRMEVVSQVAAHAGSGAYDDLLAGVVDALRRGTGARRVEAWLHGDRGFEPAAATGPDGAHTTALTEQVTSHGEHFGELRLLVDVPGDLAPDARELLADVAHVAGAALHNARLTATLEAQLDELRSSRRRLVEAQDSARRSVERDLHDGAQAQLVALRLRLALIQSRVADQAGSASADTPDALAADLAEVAEGIDAAVGTLRDLARGLQPPILDQDGVAAALRAYVRNLPIPVAVSADGTGRYDAAIESAVYFACLEAIQNAFAHSGASRIEVRLVDEEDALTFSVVDDGKGFRPDRVDARRSSSGLVNIADRLDAVGGSLTIDSTQGIGTRVSGTVDITTT</sequence>
<dbReference type="SUPFAM" id="SSF55874">
    <property type="entry name" value="ATPase domain of HSP90 chaperone/DNA topoisomerase II/histidine kinase"/>
    <property type="match status" value="1"/>
</dbReference>
<dbReference type="InterPro" id="IPR050482">
    <property type="entry name" value="Sensor_HK_TwoCompSys"/>
</dbReference>
<dbReference type="GO" id="GO:0016020">
    <property type="term" value="C:membrane"/>
    <property type="evidence" value="ECO:0007669"/>
    <property type="project" value="InterPro"/>
</dbReference>
<comment type="caution">
    <text evidence="12">The sequence shown here is derived from an EMBL/GenBank/DDBJ whole genome shotgun (WGS) entry which is preliminary data.</text>
</comment>
<keyword evidence="10" id="KW-0812">Transmembrane</keyword>
<gene>
    <name evidence="12" type="ORF">HD601_004918</name>
</gene>
<evidence type="ECO:0000313" key="12">
    <source>
        <dbReference type="EMBL" id="MBB5790343.1"/>
    </source>
</evidence>
<feature type="transmembrane region" description="Helical" evidence="10">
    <location>
        <begin position="251"/>
        <end position="271"/>
    </location>
</feature>
<feature type="transmembrane region" description="Helical" evidence="10">
    <location>
        <begin position="195"/>
        <end position="216"/>
    </location>
</feature>
<evidence type="ECO:0000259" key="11">
    <source>
        <dbReference type="SMART" id="SM00387"/>
    </source>
</evidence>
<dbReference type="GO" id="GO:0046983">
    <property type="term" value="F:protein dimerization activity"/>
    <property type="evidence" value="ECO:0007669"/>
    <property type="project" value="InterPro"/>
</dbReference>